<feature type="coiled-coil region" evidence="1">
    <location>
        <begin position="281"/>
        <end position="336"/>
    </location>
</feature>
<evidence type="ECO:0000256" key="1">
    <source>
        <dbReference type="SAM" id="Coils"/>
    </source>
</evidence>
<feature type="compositionally biased region" description="Polar residues" evidence="2">
    <location>
        <begin position="524"/>
        <end position="536"/>
    </location>
</feature>
<dbReference type="OrthoDB" id="3644453at2759"/>
<protein>
    <submittedName>
        <fullName evidence="3">Uncharacterized protein</fullName>
    </submittedName>
</protein>
<reference evidence="3 4" key="1">
    <citation type="submission" date="2021-01" db="EMBL/GenBank/DDBJ databases">
        <title>Cercospora kikuchii MAFF 305040 whole genome shotgun sequence.</title>
        <authorList>
            <person name="Kashiwa T."/>
            <person name="Suzuki T."/>
        </authorList>
    </citation>
    <scope>NUCLEOTIDE SEQUENCE [LARGE SCALE GENOMIC DNA]</scope>
    <source>
        <strain evidence="3 4">MAFF 305040</strain>
    </source>
</reference>
<evidence type="ECO:0000313" key="4">
    <source>
        <dbReference type="Proteomes" id="UP000825890"/>
    </source>
</evidence>
<comment type="caution">
    <text evidence="3">The sequence shown here is derived from an EMBL/GenBank/DDBJ whole genome shotgun (WGS) entry which is preliminary data.</text>
</comment>
<dbReference type="AlphaFoldDB" id="A0A9P3CJZ9"/>
<feature type="region of interest" description="Disordered" evidence="2">
    <location>
        <begin position="591"/>
        <end position="613"/>
    </location>
</feature>
<feature type="region of interest" description="Disordered" evidence="2">
    <location>
        <begin position="122"/>
        <end position="141"/>
    </location>
</feature>
<organism evidence="3 4">
    <name type="scientific">Cercospora kikuchii</name>
    <dbReference type="NCBI Taxonomy" id="84275"/>
    <lineage>
        <taxon>Eukaryota</taxon>
        <taxon>Fungi</taxon>
        <taxon>Dikarya</taxon>
        <taxon>Ascomycota</taxon>
        <taxon>Pezizomycotina</taxon>
        <taxon>Dothideomycetes</taxon>
        <taxon>Dothideomycetidae</taxon>
        <taxon>Mycosphaerellales</taxon>
        <taxon>Mycosphaerellaceae</taxon>
        <taxon>Cercospora</taxon>
    </lineage>
</organism>
<feature type="region of interest" description="Disordered" evidence="2">
    <location>
        <begin position="524"/>
        <end position="561"/>
    </location>
</feature>
<dbReference type="EMBL" id="BOLY01000002">
    <property type="protein sequence ID" value="GIZ39913.1"/>
    <property type="molecule type" value="Genomic_DNA"/>
</dbReference>
<evidence type="ECO:0000313" key="3">
    <source>
        <dbReference type="EMBL" id="GIZ39913.1"/>
    </source>
</evidence>
<feature type="compositionally biased region" description="Polar residues" evidence="2">
    <location>
        <begin position="464"/>
        <end position="484"/>
    </location>
</feature>
<feature type="region of interest" description="Disordered" evidence="2">
    <location>
        <begin position="444"/>
        <end position="493"/>
    </location>
</feature>
<feature type="coiled-coil region" evidence="1">
    <location>
        <begin position="390"/>
        <end position="417"/>
    </location>
</feature>
<keyword evidence="4" id="KW-1185">Reference proteome</keyword>
<feature type="compositionally biased region" description="Polar residues" evidence="2">
    <location>
        <begin position="444"/>
        <end position="453"/>
    </location>
</feature>
<dbReference type="GeneID" id="68288850"/>
<dbReference type="Proteomes" id="UP000825890">
    <property type="component" value="Unassembled WGS sequence"/>
</dbReference>
<accession>A0A9P3CJZ9</accession>
<evidence type="ECO:0000256" key="2">
    <source>
        <dbReference type="SAM" id="MobiDB-lite"/>
    </source>
</evidence>
<feature type="compositionally biased region" description="Basic and acidic residues" evidence="2">
    <location>
        <begin position="542"/>
        <end position="561"/>
    </location>
</feature>
<keyword evidence="1" id="KW-0175">Coiled coil</keyword>
<name>A0A9P3CJZ9_9PEZI</name>
<proteinExistence type="predicted"/>
<feature type="region of interest" description="Disordered" evidence="2">
    <location>
        <begin position="202"/>
        <end position="222"/>
    </location>
</feature>
<sequence length="637" mass="70797">MDHATFQRELGQLKQRVAEMSAAYARRQSAFEYAKLRDEHVSATRHPFVNTACDPRCICLGTPAANAVSPSPICLAQAHQHFSLPSPPLFWSLFNALRTDVRTLDTRIGDLEHHVSDLEDRVDHGLDPRTPEASLANASDDSLSHNRFTVADLPRQAEIERPVRCAEVGSSPYMSTPIVAKSAHPSSWIYSSQEGAPVHPVNQNTSRTAHHETTSQLGTKASPGVAFRDKEINDLEELVRSSQESLKRSEELSAQNAIQVRDLLNGNASLQRQVSHREAALTVYSNRLSAKQTQLEEAQADCHTKDAKLHIWASKHEALQQAYLQQQDELAALKTRLQQVYSMQVTRQQDTDELVSLKDDDLCRLRGLCESKHEVLVKQEEVIARGVTLMQDKDHEMEQLRLELRALKDDFDSAARERDRYARLFEESGEVIAQLRASLSNALASDTPSSAAGNTAERPEVQTDTRSPFSRSASGSHDSPTMSWTPRPLKYGSLPDEKKRAEIWESGSIESPCTFGRAGWQNSLRGTARGNSSRSVRSFAADQKRKAGDKPGERAQPRSSHDVLTTQTASLIEALPPLPPRRRAFLKDEGYHNSDEIGGRSAAKCGTMQEPSRRELQPYVEAGEEDGWIGSHGQPNT</sequence>
<gene>
    <name evidence="3" type="ORF">CKM354_000327500</name>
</gene>
<dbReference type="RefSeq" id="XP_044654400.1">
    <property type="nucleotide sequence ID" value="XM_044798465.1"/>
</dbReference>